<dbReference type="GO" id="GO:0005783">
    <property type="term" value="C:endoplasmic reticulum"/>
    <property type="evidence" value="ECO:0007669"/>
    <property type="project" value="TreeGrafter"/>
</dbReference>
<evidence type="ECO:0000256" key="1">
    <source>
        <dbReference type="ARBA" id="ARBA00022598"/>
    </source>
</evidence>
<keyword evidence="6" id="KW-1185">Reference proteome</keyword>
<feature type="domain" description="AMP-dependent synthetase/ligase" evidence="4">
    <location>
        <begin position="183"/>
        <end position="286"/>
    </location>
</feature>
<dbReference type="InParanoid" id="A0A2R5G892"/>
<organism evidence="5 6">
    <name type="scientific">Hondaea fermentalgiana</name>
    <dbReference type="NCBI Taxonomy" id="2315210"/>
    <lineage>
        <taxon>Eukaryota</taxon>
        <taxon>Sar</taxon>
        <taxon>Stramenopiles</taxon>
        <taxon>Bigyra</taxon>
        <taxon>Labyrinthulomycetes</taxon>
        <taxon>Thraustochytrida</taxon>
        <taxon>Thraustochytriidae</taxon>
        <taxon>Hondaea</taxon>
    </lineage>
</organism>
<dbReference type="Pfam" id="PF23562">
    <property type="entry name" value="AMP-binding_C_3"/>
    <property type="match status" value="1"/>
</dbReference>
<dbReference type="InterPro" id="IPR042099">
    <property type="entry name" value="ANL_N_sf"/>
</dbReference>
<dbReference type="Pfam" id="PF00501">
    <property type="entry name" value="AMP-binding"/>
    <property type="match status" value="2"/>
</dbReference>
<keyword evidence="3" id="KW-0443">Lipid metabolism</keyword>
<evidence type="ECO:0000313" key="5">
    <source>
        <dbReference type="EMBL" id="GBG24261.1"/>
    </source>
</evidence>
<dbReference type="PANTHER" id="PTHR43272:SF32">
    <property type="entry name" value="AMP-DEPENDENT SYNTHETASE_LIGASE DOMAIN-CONTAINING PROTEIN"/>
    <property type="match status" value="1"/>
</dbReference>
<dbReference type="InterPro" id="IPR000873">
    <property type="entry name" value="AMP-dep_synth/lig_dom"/>
</dbReference>
<keyword evidence="2" id="KW-0276">Fatty acid metabolism</keyword>
<proteinExistence type="predicted"/>
<evidence type="ECO:0000256" key="3">
    <source>
        <dbReference type="ARBA" id="ARBA00023098"/>
    </source>
</evidence>
<name>A0A2R5G892_9STRA</name>
<reference evidence="5 6" key="1">
    <citation type="submission" date="2017-12" db="EMBL/GenBank/DDBJ databases">
        <title>Sequencing, de novo assembly and annotation of complete genome of a new Thraustochytrid species, strain FCC1311.</title>
        <authorList>
            <person name="Sedici K."/>
            <person name="Godart F."/>
            <person name="Aiese Cigliano R."/>
            <person name="Sanseverino W."/>
            <person name="Barakat M."/>
            <person name="Ortet P."/>
            <person name="Marechal E."/>
            <person name="Cagnac O."/>
            <person name="Amato A."/>
        </authorList>
    </citation>
    <scope>NUCLEOTIDE SEQUENCE [LARGE SCALE GENOMIC DNA]</scope>
</reference>
<dbReference type="PANTHER" id="PTHR43272">
    <property type="entry name" value="LONG-CHAIN-FATTY-ACID--COA LIGASE"/>
    <property type="match status" value="1"/>
</dbReference>
<protein>
    <submittedName>
        <fullName evidence="5">Long-chain-fatty-acid--CoA ligase ACSBG2</fullName>
    </submittedName>
</protein>
<dbReference type="SUPFAM" id="SSF56801">
    <property type="entry name" value="Acetyl-CoA synthetase-like"/>
    <property type="match status" value="1"/>
</dbReference>
<gene>
    <name evidence="5" type="ORF">FCC1311_044431</name>
</gene>
<dbReference type="Proteomes" id="UP000241890">
    <property type="component" value="Unassembled WGS sequence"/>
</dbReference>
<keyword evidence="1 5" id="KW-0436">Ligase</keyword>
<dbReference type="Gene3D" id="3.40.50.12780">
    <property type="entry name" value="N-terminal domain of ligase-like"/>
    <property type="match status" value="2"/>
</dbReference>
<comment type="caution">
    <text evidence="5">The sequence shown here is derived from an EMBL/GenBank/DDBJ whole genome shotgun (WGS) entry which is preliminary data.</text>
</comment>
<accession>A0A2R5G892</accession>
<dbReference type="GO" id="GO:0016020">
    <property type="term" value="C:membrane"/>
    <property type="evidence" value="ECO:0007669"/>
    <property type="project" value="TreeGrafter"/>
</dbReference>
<evidence type="ECO:0000256" key="2">
    <source>
        <dbReference type="ARBA" id="ARBA00022832"/>
    </source>
</evidence>
<feature type="domain" description="AMP-dependent synthetase/ligase" evidence="4">
    <location>
        <begin position="7"/>
        <end position="111"/>
    </location>
</feature>
<dbReference type="AlphaFoldDB" id="A0A2R5G892"/>
<dbReference type="GO" id="GO:0004467">
    <property type="term" value="F:long-chain fatty acid-CoA ligase activity"/>
    <property type="evidence" value="ECO:0007669"/>
    <property type="project" value="TreeGrafter"/>
</dbReference>
<evidence type="ECO:0000259" key="4">
    <source>
        <dbReference type="Pfam" id="PF00501"/>
    </source>
</evidence>
<evidence type="ECO:0000313" key="6">
    <source>
        <dbReference type="Proteomes" id="UP000241890"/>
    </source>
</evidence>
<sequence>MDPTKLTTWTYAEYFAEARSLAAALVGLGFQERDTVCIFGFNAPEWHMSALAAVMAHGSFSGIYPSDTPQQIQWKALLTNASVAFVDSNSGADRFIKIVDQLPYLKAVVHWGDDFDKTKGPISRVDGTVFDIFLPIVSMFDYGAVSEKGWEVTMARPYDLKAGSLKDRLVLTRPTIFLGVPRAAPLKMATLRYFASINIQINELYGMSECTGTTTMSTPLTHTWGSVGFPLPGVEIKIFKPSSEAGSTSDAAEKVECPRAQDLFRPQPAEEGEICFRGRHIMLGYLANPSLGEDHVLEMRRKNREAIDNEGWLHSGDKGCIDTSGMLRVTGRYKELIIGAGGENIAPVPIEDAILEACPAISNVIMIGDKRKFNVALVTLKSEGATGELPGSDDLAGPALDLVDGITKVSEAIASEAFAEKVTDVLVAVNKNGKVVPSNAAKIQKFMILRQDFSITTGELTATLKLKRSVVEDMYKVLIDSMYESGETYVQCPP</sequence>
<dbReference type="EMBL" id="BEYU01000005">
    <property type="protein sequence ID" value="GBG24261.1"/>
    <property type="molecule type" value="Genomic_DNA"/>
</dbReference>
<dbReference type="OrthoDB" id="3633556at2759"/>